<dbReference type="InterPro" id="IPR032109">
    <property type="entry name" value="Big_3_5"/>
</dbReference>
<dbReference type="Gene3D" id="2.60.40.10">
    <property type="entry name" value="Immunoglobulins"/>
    <property type="match status" value="1"/>
</dbReference>
<dbReference type="EMBL" id="RKLN01000004">
    <property type="protein sequence ID" value="RVW02248.1"/>
    <property type="molecule type" value="Genomic_DNA"/>
</dbReference>
<evidence type="ECO:0000313" key="3">
    <source>
        <dbReference type="EMBL" id="RVW02248.1"/>
    </source>
</evidence>
<dbReference type="GO" id="GO:0005975">
    <property type="term" value="P:carbohydrate metabolic process"/>
    <property type="evidence" value="ECO:0007669"/>
    <property type="project" value="UniProtKB-ARBA"/>
</dbReference>
<feature type="compositionally biased region" description="Gly residues" evidence="1">
    <location>
        <begin position="285"/>
        <end position="296"/>
    </location>
</feature>
<organism evidence="3 4">
    <name type="scientific">Rhodococcus spongiicola</name>
    <dbReference type="NCBI Taxonomy" id="2487352"/>
    <lineage>
        <taxon>Bacteria</taxon>
        <taxon>Bacillati</taxon>
        <taxon>Actinomycetota</taxon>
        <taxon>Actinomycetes</taxon>
        <taxon>Mycobacteriales</taxon>
        <taxon>Nocardiaceae</taxon>
        <taxon>Rhodococcus</taxon>
    </lineage>
</organism>
<dbReference type="Proteomes" id="UP000284333">
    <property type="component" value="Unassembled WGS sequence"/>
</dbReference>
<evidence type="ECO:0000259" key="2">
    <source>
        <dbReference type="Pfam" id="PF16640"/>
    </source>
</evidence>
<dbReference type="AlphaFoldDB" id="A0A3S3ZJN3"/>
<dbReference type="OrthoDB" id="4527838at2"/>
<dbReference type="InterPro" id="IPR013783">
    <property type="entry name" value="Ig-like_fold"/>
</dbReference>
<feature type="region of interest" description="Disordered" evidence="1">
    <location>
        <begin position="255"/>
        <end position="302"/>
    </location>
</feature>
<sequence length="302" mass="30353">MVRDVSRRIAGGIGVFALATGFAATVGAGSAAADSDSETWSDGDVTFTRTVSDATPEVGDVVTVTTKFELSEGSQLIWRVADYHPACWELADADYPLLGITSTSTEVTGLWRISTSNSKTFSFDYRVTADCDRGTPLSTGMSYIHTSGWGAYEDSGPTVTVAKGATTTWLAAVSGSVLAGESVTLTATVTGGAQGDPVDFYDGDTKVGSGQLNASGVATYEWTPAATGMRSVQAKFPSTDVAQSSESTLVQVGVTETASGSSGSSESGSLGSSGSSGSSESGSLGSSGGGLFGSSGTGSSNS</sequence>
<comment type="caution">
    <text evidence="3">The sequence shown here is derived from an EMBL/GenBank/DDBJ whole genome shotgun (WGS) entry which is preliminary data.</text>
</comment>
<keyword evidence="4" id="KW-1185">Reference proteome</keyword>
<name>A0A3S3ZJN3_9NOCA</name>
<dbReference type="Pfam" id="PF16640">
    <property type="entry name" value="Big_3_5"/>
    <property type="match status" value="1"/>
</dbReference>
<protein>
    <submittedName>
        <fullName evidence="3">Ig-like domain repeat protein</fullName>
    </submittedName>
</protein>
<accession>A0A3S3ZJN3</accession>
<reference evidence="3 4" key="1">
    <citation type="submission" date="2018-11" db="EMBL/GenBank/DDBJ databases">
        <title>Rhodococcus spongicola sp. nov. and Rhodococcus xishaensis sp. nov. from marine sponges.</title>
        <authorList>
            <person name="Li L."/>
            <person name="Lin H.W."/>
        </authorList>
    </citation>
    <scope>NUCLEOTIDE SEQUENCE [LARGE SCALE GENOMIC DNA]</scope>
    <source>
        <strain evidence="3 4">LHW50502</strain>
    </source>
</reference>
<feature type="compositionally biased region" description="Low complexity" evidence="1">
    <location>
        <begin position="259"/>
        <end position="284"/>
    </location>
</feature>
<proteinExistence type="predicted"/>
<evidence type="ECO:0000256" key="1">
    <source>
        <dbReference type="SAM" id="MobiDB-lite"/>
    </source>
</evidence>
<evidence type="ECO:0000313" key="4">
    <source>
        <dbReference type="Proteomes" id="UP000284333"/>
    </source>
</evidence>
<feature type="domain" description="Bacterial Ig-like" evidence="2">
    <location>
        <begin position="172"/>
        <end position="255"/>
    </location>
</feature>
<gene>
    <name evidence="3" type="ORF">EF834_11500</name>
</gene>